<dbReference type="OrthoDB" id="6273172at2759"/>
<evidence type="ECO:0000313" key="3">
    <source>
        <dbReference type="EMBL" id="KAF8565028.1"/>
    </source>
</evidence>
<dbReference type="Gene3D" id="2.30.29.30">
    <property type="entry name" value="Pleckstrin-homology domain (PH domain)/Phosphotyrosine-binding domain (PTB)"/>
    <property type="match status" value="1"/>
</dbReference>
<comment type="caution">
    <text evidence="3">The sequence shown here is derived from an EMBL/GenBank/DDBJ whole genome shotgun (WGS) entry which is preliminary data.</text>
</comment>
<feature type="region of interest" description="Disordered" evidence="1">
    <location>
        <begin position="193"/>
        <end position="220"/>
    </location>
</feature>
<evidence type="ECO:0000313" key="4">
    <source>
        <dbReference type="Proteomes" id="UP000699462"/>
    </source>
</evidence>
<feature type="compositionally biased region" description="Low complexity" evidence="1">
    <location>
        <begin position="193"/>
        <end position="206"/>
    </location>
</feature>
<evidence type="ECO:0000256" key="1">
    <source>
        <dbReference type="SAM" id="MobiDB-lite"/>
    </source>
</evidence>
<reference evidence="3 4" key="1">
    <citation type="submission" date="2019-07" db="EMBL/GenBank/DDBJ databases">
        <title>Annotation for the trematode Paragonimus westermani.</title>
        <authorList>
            <person name="Choi Y.-J."/>
        </authorList>
    </citation>
    <scope>NUCLEOTIDE SEQUENCE [LARGE SCALE GENOMIC DNA]</scope>
    <source>
        <strain evidence="3">180907_Pwestermani</strain>
    </source>
</reference>
<dbReference type="Pfam" id="PF00169">
    <property type="entry name" value="PH"/>
    <property type="match status" value="1"/>
</dbReference>
<dbReference type="EMBL" id="JTDF01007431">
    <property type="protein sequence ID" value="KAF8565028.1"/>
    <property type="molecule type" value="Genomic_DNA"/>
</dbReference>
<dbReference type="PROSITE" id="PS50003">
    <property type="entry name" value="PH_DOMAIN"/>
    <property type="match status" value="1"/>
</dbReference>
<keyword evidence="4" id="KW-1185">Reference proteome</keyword>
<dbReference type="InterPro" id="IPR001849">
    <property type="entry name" value="PH_domain"/>
</dbReference>
<feature type="domain" description="PH" evidence="2">
    <location>
        <begin position="1"/>
        <end position="115"/>
    </location>
</feature>
<proteinExistence type="predicted"/>
<dbReference type="AlphaFoldDB" id="A0A8T0DDT6"/>
<dbReference type="InterPro" id="IPR011993">
    <property type="entry name" value="PH-like_dom_sf"/>
</dbReference>
<gene>
    <name evidence="3" type="ORF">P879_06730</name>
</gene>
<name>A0A8T0DDT6_9TREM</name>
<sequence length="288" mass="30862">MSIKEGYARKWSENKKQWINVYCKLLPSGWFQWFDNQSSTSPKRSVDVRNVTAFLAFGDVLHRVPCKPASITPAEIPQAFGVPHEPHTGTKISFFVCSSPAEMNSWLGAIMSLTQGANCQPAGPPPAQFNPGYSAPPAPPVGMPGQIGFGVKMRFPFTLYLDMPPPYGASQPPVYGYPAGGYAPPQAAPMASGVPSYTVPPSSSYPRQPPPPQGQAGYYTQPTSGQQFVASNGQPYQIVYVEGKPKKKKLGMLKSAAAADLLSDLVYDGLARPNGPLSFAAVAGWYGS</sequence>
<organism evidence="3 4">
    <name type="scientific">Paragonimus westermani</name>
    <dbReference type="NCBI Taxonomy" id="34504"/>
    <lineage>
        <taxon>Eukaryota</taxon>
        <taxon>Metazoa</taxon>
        <taxon>Spiralia</taxon>
        <taxon>Lophotrochozoa</taxon>
        <taxon>Platyhelminthes</taxon>
        <taxon>Trematoda</taxon>
        <taxon>Digenea</taxon>
        <taxon>Plagiorchiida</taxon>
        <taxon>Troglotremata</taxon>
        <taxon>Troglotrematidae</taxon>
        <taxon>Paragonimus</taxon>
    </lineage>
</organism>
<evidence type="ECO:0000259" key="2">
    <source>
        <dbReference type="PROSITE" id="PS50003"/>
    </source>
</evidence>
<protein>
    <recommendedName>
        <fullName evidence="2">PH domain-containing protein</fullName>
    </recommendedName>
</protein>
<dbReference type="SMART" id="SM00233">
    <property type="entry name" value="PH"/>
    <property type="match status" value="1"/>
</dbReference>
<accession>A0A8T0DDT6</accession>
<dbReference type="SUPFAM" id="SSF50729">
    <property type="entry name" value="PH domain-like"/>
    <property type="match status" value="1"/>
</dbReference>
<dbReference type="Proteomes" id="UP000699462">
    <property type="component" value="Unassembled WGS sequence"/>
</dbReference>